<feature type="binding site" evidence="8">
    <location>
        <position position="62"/>
    </location>
    <ligand>
        <name>Zn(2+)</name>
        <dbReference type="ChEBI" id="CHEBI:29105"/>
        <label>1</label>
    </ligand>
</feature>
<evidence type="ECO:0000313" key="10">
    <source>
        <dbReference type="Proteomes" id="UP000422764"/>
    </source>
</evidence>
<dbReference type="PANTHER" id="PTHR32481">
    <property type="entry name" value="AMINOPEPTIDASE"/>
    <property type="match status" value="1"/>
</dbReference>
<dbReference type="CDD" id="cd05656">
    <property type="entry name" value="M42_Frv"/>
    <property type="match status" value="1"/>
</dbReference>
<evidence type="ECO:0000256" key="3">
    <source>
        <dbReference type="ARBA" id="ARBA00022670"/>
    </source>
</evidence>
<feature type="active site" description="Proton acceptor" evidence="7">
    <location>
        <position position="203"/>
    </location>
</feature>
<protein>
    <submittedName>
        <fullName evidence="9">M28 family peptidase</fullName>
    </submittedName>
</protein>
<keyword evidence="10" id="KW-1185">Reference proteome</keyword>
<dbReference type="Proteomes" id="UP000422764">
    <property type="component" value="Chromosome"/>
</dbReference>
<dbReference type="SUPFAM" id="SSF53187">
    <property type="entry name" value="Zn-dependent exopeptidases"/>
    <property type="match status" value="1"/>
</dbReference>
<organism evidence="9 10">
    <name type="scientific">Clostridium bovifaecis</name>
    <dbReference type="NCBI Taxonomy" id="2184719"/>
    <lineage>
        <taxon>Bacteria</taxon>
        <taxon>Bacillati</taxon>
        <taxon>Bacillota</taxon>
        <taxon>Clostridia</taxon>
        <taxon>Eubacteriales</taxon>
        <taxon>Clostridiaceae</taxon>
        <taxon>Clostridium</taxon>
    </lineage>
</organism>
<comment type="similarity">
    <text evidence="1 6">Belongs to the peptidase M42 family.</text>
</comment>
<feature type="binding site" evidence="8">
    <location>
        <position position="204"/>
    </location>
    <ligand>
        <name>Zn(2+)</name>
        <dbReference type="ChEBI" id="CHEBI:29105"/>
        <label>2</label>
    </ligand>
</feature>
<dbReference type="InterPro" id="IPR051464">
    <property type="entry name" value="Peptidase_M42_aminopept"/>
</dbReference>
<name>A0A6I6ESS2_9CLOT</name>
<dbReference type="AlphaFoldDB" id="A0A6I6ESS2"/>
<dbReference type="SUPFAM" id="SSF101821">
    <property type="entry name" value="Aminopeptidase/glucanase lid domain"/>
    <property type="match status" value="1"/>
</dbReference>
<sequence length="346" mass="38306">MDSMQLLKDLCINHSPSSREDMLYPLVREAFSPFGDIYIDHMNNVIIHKRGKGKGSIMIMAHADEVFLIVTEICEGGFLRFKGIGIDPKALVSQEVVVHGKDKILGIIGIKPIYIMSNDEKKNGVTADSLLIDTGYSKEGLESIVKVGDFITLKGEFVELLNKNISCKAIDDRAGITAMYECARELQNINHDLDVYFVCSCQEEVGHRGAKMISYSLNPDIGIAIDTTFDSGTMGDTERENILGNGPIICIGPNLHPKLNEKIMKVGREHRISYGVEVESGNTGTDAWDIQITRSGIPTLLISIPIKYMHTRVEVANIDDIKSTGRLIAKFIGKLKSEDLEDILCF</sequence>
<evidence type="ECO:0000256" key="1">
    <source>
        <dbReference type="ARBA" id="ARBA00006272"/>
    </source>
</evidence>
<evidence type="ECO:0000256" key="5">
    <source>
        <dbReference type="ARBA" id="ARBA00022801"/>
    </source>
</evidence>
<feature type="binding site" evidence="8">
    <location>
        <position position="171"/>
    </location>
    <ligand>
        <name>Zn(2+)</name>
        <dbReference type="ChEBI" id="CHEBI:29105"/>
        <label>2</label>
    </ligand>
</feature>
<keyword evidence="4 8" id="KW-0479">Metal-binding</keyword>
<feature type="binding site" evidence="8">
    <location>
        <position position="226"/>
    </location>
    <ligand>
        <name>Zn(2+)</name>
        <dbReference type="ChEBI" id="CHEBI:29105"/>
        <label>1</label>
    </ligand>
</feature>
<dbReference type="GO" id="GO:0046872">
    <property type="term" value="F:metal ion binding"/>
    <property type="evidence" value="ECO:0007669"/>
    <property type="project" value="UniProtKB-UniRule"/>
</dbReference>
<dbReference type="PIRSF" id="PIRSF001123">
    <property type="entry name" value="PepA_GA"/>
    <property type="match status" value="1"/>
</dbReference>
<keyword evidence="5" id="KW-0378">Hydrolase</keyword>
<evidence type="ECO:0000256" key="4">
    <source>
        <dbReference type="ARBA" id="ARBA00022723"/>
    </source>
</evidence>
<evidence type="ECO:0000313" key="9">
    <source>
        <dbReference type="EMBL" id="QGU93796.1"/>
    </source>
</evidence>
<keyword evidence="2" id="KW-0031">Aminopeptidase</keyword>
<dbReference type="EMBL" id="CP046522">
    <property type="protein sequence ID" value="QGU93796.1"/>
    <property type="molecule type" value="Genomic_DNA"/>
</dbReference>
<feature type="binding site" evidence="8">
    <location>
        <position position="310"/>
    </location>
    <ligand>
        <name>Zn(2+)</name>
        <dbReference type="ChEBI" id="CHEBI:29105"/>
        <label>2</label>
    </ligand>
</feature>
<dbReference type="GO" id="GO:0004177">
    <property type="term" value="F:aminopeptidase activity"/>
    <property type="evidence" value="ECO:0007669"/>
    <property type="project" value="UniProtKB-UniRule"/>
</dbReference>
<comment type="cofactor">
    <cofactor evidence="8">
        <name>a divalent metal cation</name>
        <dbReference type="ChEBI" id="CHEBI:60240"/>
    </cofactor>
    <text evidence="8">Binds 2 divalent metal cations per subunit.</text>
</comment>
<dbReference type="GO" id="GO:0006508">
    <property type="term" value="P:proteolysis"/>
    <property type="evidence" value="ECO:0007669"/>
    <property type="project" value="UniProtKB-KW"/>
</dbReference>
<dbReference type="Pfam" id="PF05343">
    <property type="entry name" value="Peptidase_M42"/>
    <property type="match status" value="1"/>
</dbReference>
<proteinExistence type="inferred from homology"/>
<dbReference type="PANTHER" id="PTHR32481:SF0">
    <property type="entry name" value="AMINOPEPTIDASE YPDE-RELATED"/>
    <property type="match status" value="1"/>
</dbReference>
<dbReference type="InterPro" id="IPR008007">
    <property type="entry name" value="Peptidase_M42"/>
</dbReference>
<dbReference type="Gene3D" id="2.40.30.40">
    <property type="entry name" value="Peptidase M42, domain 2"/>
    <property type="match status" value="1"/>
</dbReference>
<dbReference type="Gene3D" id="3.40.630.10">
    <property type="entry name" value="Zn peptidases"/>
    <property type="match status" value="1"/>
</dbReference>
<reference evidence="9 10" key="1">
    <citation type="submission" date="2019-12" db="EMBL/GenBank/DDBJ databases">
        <title>Genome sequenceing of Clostridium bovifaecis.</title>
        <authorList>
            <person name="Yao Y."/>
        </authorList>
    </citation>
    <scope>NUCLEOTIDE SEQUENCE [LARGE SCALE GENOMIC DNA]</scope>
    <source>
        <strain evidence="9 10">BXX</strain>
    </source>
</reference>
<evidence type="ECO:0000256" key="6">
    <source>
        <dbReference type="PIRNR" id="PIRNR001123"/>
    </source>
</evidence>
<evidence type="ECO:0000256" key="7">
    <source>
        <dbReference type="PIRSR" id="PIRSR001123-1"/>
    </source>
</evidence>
<keyword evidence="3" id="KW-0645">Protease</keyword>
<accession>A0A6I6ESS2</accession>
<evidence type="ECO:0000256" key="2">
    <source>
        <dbReference type="ARBA" id="ARBA00022438"/>
    </source>
</evidence>
<gene>
    <name evidence="9" type="ORF">GOM49_00430</name>
</gene>
<dbReference type="InterPro" id="IPR023367">
    <property type="entry name" value="Peptidase_M42_dom2"/>
</dbReference>
<evidence type="ECO:0000256" key="8">
    <source>
        <dbReference type="PIRSR" id="PIRSR001123-2"/>
    </source>
</evidence>
<feature type="binding site" evidence="8">
    <location>
        <position position="171"/>
    </location>
    <ligand>
        <name>Zn(2+)</name>
        <dbReference type="ChEBI" id="CHEBI:29105"/>
        <label>1</label>
    </ligand>
</feature>